<evidence type="ECO:0000313" key="11">
    <source>
        <dbReference type="Proteomes" id="UP000437068"/>
    </source>
</evidence>
<evidence type="ECO:0000313" key="4">
    <source>
        <dbReference type="EMBL" id="KAE9109457.1"/>
    </source>
</evidence>
<evidence type="ECO:0000313" key="14">
    <source>
        <dbReference type="Proteomes" id="UP000460718"/>
    </source>
</evidence>
<dbReference type="EMBL" id="QXGF01000910">
    <property type="protein sequence ID" value="KAE8934412.1"/>
    <property type="molecule type" value="Genomic_DNA"/>
</dbReference>
<feature type="region of interest" description="Disordered" evidence="1">
    <location>
        <begin position="1"/>
        <end position="81"/>
    </location>
</feature>
<gene>
    <name evidence="8" type="ORF">PF001_g13484</name>
    <name evidence="7" type="ORF">PF004_g13492</name>
    <name evidence="6" type="ORF">PF005_g11988</name>
    <name evidence="5" type="ORF">PF006_g11225</name>
    <name evidence="4" type="ORF">PF007_g12231</name>
    <name evidence="2" type="ORF">PF009_g15613</name>
    <name evidence="3" type="ORF">PF011_g10899</name>
</gene>
<dbReference type="EMBL" id="QXGE01000796">
    <property type="protein sequence ID" value="KAE9303570.1"/>
    <property type="molecule type" value="Genomic_DNA"/>
</dbReference>
<dbReference type="EMBL" id="QXGC01000820">
    <property type="protein sequence ID" value="KAE9219879.1"/>
    <property type="molecule type" value="Genomic_DNA"/>
</dbReference>
<dbReference type="Proteomes" id="UP000429523">
    <property type="component" value="Unassembled WGS sequence"/>
</dbReference>
<keyword evidence="10" id="KW-1185">Reference proteome</keyword>
<evidence type="ECO:0000256" key="1">
    <source>
        <dbReference type="SAM" id="MobiDB-lite"/>
    </source>
</evidence>
<evidence type="ECO:0000313" key="10">
    <source>
        <dbReference type="Proteomes" id="UP000433483"/>
    </source>
</evidence>
<evidence type="ECO:0000313" key="2">
    <source>
        <dbReference type="EMBL" id="KAE8934412.1"/>
    </source>
</evidence>
<name>A0A6A3SA38_9STRA</name>
<evidence type="ECO:0000313" key="5">
    <source>
        <dbReference type="EMBL" id="KAE9143777.1"/>
    </source>
</evidence>
<sequence length="1027" mass="115813">MISRMESVRSSTRSADSIVATPEQDDTLQSSPPPVVAAALPLQLPSIKKPHKLTPLERKERDHLRMKEQSQRRKQAAKDQYEQAKRFVQAKMSASTWHQQERMEEELVLRRLERDVVDAQRFHPAAAGYTFDYVAQTAAVSPVFHSFSHALCPPSQVSRLQLKSRSGLQRTTNIPTEAEYLHPACHGYVMSRNDDSSCLSPVFFFSGFAKIPLDKVVMKQDDADSDESDEEDEQVDNTMFDAILEMDGSHELSGVTKARQQENQRRLEAAMAARALYSMPLDIAEKGGKAIAESPTCLVCKRTATTVGCPGCFTFSSKKYLEVEAFKATQRIKTPMTALQEQEEVRARHKALQRQMIIPPLLPKLHQSLPDVFAQQINAQEGENDFYSGVLPDFRAIRIHRALSNKFITLHVKSLPVGQLISLRVDLKSSVSYLYELYRANTELLNRPLHLLLPTTHGLFYLDEHIASATYTRNGVVNGELLLEDFNLQKSTLPSRSGHVDTTDDSNASSEFLLFAVAILHPQSTPQLILNYVQQNFHFKPPDNRSLIPLVISVDSSNDRGGLPQWTRLVPATFLLPKAVDQDQFQLQIRPHIHAMHVFAKTNYAIVAAEQREERERLLLLAHQEAKAAKLALKKKLRDQQTPSVSNKVRRALAYFEFVCENTSNPRQPQVAEERLGKLWQLMQLLEEWKIMKGGRLMDAERSDVMLSLLQELKETAALAFSQMLHGAKSIKTDKGGGTLPYPVLCLDGGGSTRKLVLRLGTRMGVTQQDDYDYGMVLDLDHDFDALERAEPRMMKRGYTKRVVAGQDQDGQQVQAVEAWTDVEWRAKAKGSSTMALLVSSSDLLSPPFYRIKWTLIAKAYKLVLKRVAFVNSKLDEFNAFAKLLQSPDAVLSKAQLAKWQADVELFLATLHENTALARAVQRVLSRKGVSVLKRRAQARRKQLHDREKELERLKELQLERERPKLTLAQQLKVTFIKERAPKLREALELTPAEKLGAKAGEILGKAASSVAKAARKAKKEYAVRTL</sequence>
<evidence type="ECO:0000313" key="8">
    <source>
        <dbReference type="EMBL" id="KAE9303570.1"/>
    </source>
</evidence>
<dbReference type="Proteomes" id="UP000460718">
    <property type="component" value="Unassembled WGS sequence"/>
</dbReference>
<proteinExistence type="predicted"/>
<dbReference type="Proteomes" id="UP000476176">
    <property type="component" value="Unassembled WGS sequence"/>
</dbReference>
<evidence type="ECO:0000313" key="15">
    <source>
        <dbReference type="Proteomes" id="UP000476176"/>
    </source>
</evidence>
<evidence type="ECO:0000313" key="6">
    <source>
        <dbReference type="EMBL" id="KAE9208997.1"/>
    </source>
</evidence>
<evidence type="ECO:0000313" key="9">
    <source>
        <dbReference type="Proteomes" id="UP000429523"/>
    </source>
</evidence>
<dbReference type="Proteomes" id="UP000433483">
    <property type="component" value="Unassembled WGS sequence"/>
</dbReference>
<organism evidence="4 13">
    <name type="scientific">Phytophthora fragariae</name>
    <dbReference type="NCBI Taxonomy" id="53985"/>
    <lineage>
        <taxon>Eukaryota</taxon>
        <taxon>Sar</taxon>
        <taxon>Stramenopiles</taxon>
        <taxon>Oomycota</taxon>
        <taxon>Peronosporomycetes</taxon>
        <taxon>Peronosporales</taxon>
        <taxon>Peronosporaceae</taxon>
        <taxon>Phytophthora</taxon>
    </lineage>
</organism>
<reference evidence="9 10" key="1">
    <citation type="submission" date="2018-08" db="EMBL/GenBank/DDBJ databases">
        <title>Genomic investigation of the strawberry pathogen Phytophthora fragariae indicates pathogenicity is determined by transcriptional variation in three key races.</title>
        <authorList>
            <person name="Adams T.M."/>
            <person name="Armitage A.D."/>
            <person name="Sobczyk M.K."/>
            <person name="Bates H.J."/>
            <person name="Dunwell J.M."/>
            <person name="Nellist C.F."/>
            <person name="Harrison R.J."/>
        </authorList>
    </citation>
    <scope>NUCLEOTIDE SEQUENCE [LARGE SCALE GENOMIC DNA]</scope>
    <source>
        <strain evidence="8 11">A4</strain>
        <strain evidence="7 15">BC-23</strain>
        <strain evidence="6 10">NOV-27</strain>
        <strain evidence="5 12">NOV-5</strain>
        <strain evidence="4 13">NOV-71</strain>
        <strain evidence="2 9">NOV-9</strain>
        <strain evidence="3 14">SCRP245</strain>
    </source>
</reference>
<evidence type="ECO:0000313" key="3">
    <source>
        <dbReference type="EMBL" id="KAE9007965.1"/>
    </source>
</evidence>
<dbReference type="Proteomes" id="UP000440732">
    <property type="component" value="Unassembled WGS sequence"/>
</dbReference>
<dbReference type="Proteomes" id="UP000437068">
    <property type="component" value="Unassembled WGS sequence"/>
</dbReference>
<accession>A0A6A3SA38</accession>
<dbReference type="AlphaFoldDB" id="A0A6A3SA38"/>
<feature type="compositionally biased region" description="Low complexity" evidence="1">
    <location>
        <begin position="36"/>
        <end position="46"/>
    </location>
</feature>
<evidence type="ECO:0000313" key="13">
    <source>
        <dbReference type="Proteomes" id="UP000441208"/>
    </source>
</evidence>
<dbReference type="EMBL" id="QXFZ01000636">
    <property type="protein sequence ID" value="KAE9109457.1"/>
    <property type="molecule type" value="Genomic_DNA"/>
</dbReference>
<dbReference type="EMBL" id="QXGA01000592">
    <property type="protein sequence ID" value="KAE9143777.1"/>
    <property type="molecule type" value="Genomic_DNA"/>
</dbReference>
<evidence type="ECO:0000313" key="12">
    <source>
        <dbReference type="Proteomes" id="UP000440732"/>
    </source>
</evidence>
<comment type="caution">
    <text evidence="4">The sequence shown here is derived from an EMBL/GenBank/DDBJ whole genome shotgun (WGS) entry which is preliminary data.</text>
</comment>
<dbReference type="EMBL" id="QXGB01000617">
    <property type="protein sequence ID" value="KAE9208997.1"/>
    <property type="molecule type" value="Genomic_DNA"/>
</dbReference>
<feature type="compositionally biased region" description="Basic and acidic residues" evidence="1">
    <location>
        <begin position="54"/>
        <end position="81"/>
    </location>
</feature>
<protein>
    <submittedName>
        <fullName evidence="4">Uncharacterized protein</fullName>
    </submittedName>
</protein>
<dbReference type="Proteomes" id="UP000441208">
    <property type="component" value="Unassembled WGS sequence"/>
</dbReference>
<evidence type="ECO:0000313" key="7">
    <source>
        <dbReference type="EMBL" id="KAE9219879.1"/>
    </source>
</evidence>
<dbReference type="OrthoDB" id="165256at2759"/>
<dbReference type="EMBL" id="QXFW01000588">
    <property type="protein sequence ID" value="KAE9007965.1"/>
    <property type="molecule type" value="Genomic_DNA"/>
</dbReference>